<dbReference type="KEGG" id="noa:BKM31_00250"/>
<organism evidence="1 2">
    <name type="scientific">[Actinomadura] parvosata subsp. kistnae</name>
    <dbReference type="NCBI Taxonomy" id="1909395"/>
    <lineage>
        <taxon>Bacteria</taxon>
        <taxon>Bacillati</taxon>
        <taxon>Actinomycetota</taxon>
        <taxon>Actinomycetes</taxon>
        <taxon>Streptosporangiales</taxon>
        <taxon>Streptosporangiaceae</taxon>
        <taxon>Nonomuraea</taxon>
    </lineage>
</organism>
<evidence type="ECO:0000313" key="1">
    <source>
        <dbReference type="EMBL" id="AQZ60153.1"/>
    </source>
</evidence>
<name>A0A1U9ZQC6_9ACTN</name>
<dbReference type="STRING" id="1909395.BKM31_00250"/>
<evidence type="ECO:0000313" key="2">
    <source>
        <dbReference type="Proteomes" id="UP000190797"/>
    </source>
</evidence>
<dbReference type="EMBL" id="CP017717">
    <property type="protein sequence ID" value="AQZ60153.1"/>
    <property type="molecule type" value="Genomic_DNA"/>
</dbReference>
<accession>A0A1U9ZQC6</accession>
<proteinExistence type="predicted"/>
<sequence length="275" mass="30520">MWRKPRATLMILSYVVLVPTVLLFSVLAEESRAAPPDDTMTVFCLSPDHRPELLAAAGSLGLASPSPSLSTGQLWVDNKAIDLETWRDNHKTDFDRACRALLASEPQVKVTESKPFWVRMGEVLVPAAFGALLTFLATGWRAAIDRGVRDADALRTAVADFRAAIETYASEWVRGKSPDAVTVRLRRTDLLRQIGRVISFHSAWHQARKLKERVKGDDLAEGDANFWSGDVPARQSKVTRLRKELDTFDAEVESVATALSRPIRSCLPGSGIRRR</sequence>
<dbReference type="Proteomes" id="UP000190797">
    <property type="component" value="Chromosome"/>
</dbReference>
<protein>
    <submittedName>
        <fullName evidence="1">Uncharacterized protein</fullName>
    </submittedName>
</protein>
<keyword evidence="2" id="KW-1185">Reference proteome</keyword>
<reference evidence="2" key="1">
    <citation type="journal article" date="2017" name="Med. Chem. Commun.">
        <title>Nonomuraea sp. ATCC 55076 harbours the largest actinomycete chromosome to date and the kistamicin biosynthetic gene cluster.</title>
        <authorList>
            <person name="Nazari B."/>
            <person name="Forneris C.C."/>
            <person name="Gibson M.I."/>
            <person name="Moon K."/>
            <person name="Schramma K.R."/>
            <person name="Seyedsayamdost M.R."/>
        </authorList>
    </citation>
    <scope>NUCLEOTIDE SEQUENCE [LARGE SCALE GENOMIC DNA]</scope>
    <source>
        <strain evidence="2">ATCC 55076</strain>
    </source>
</reference>
<gene>
    <name evidence="1" type="ORF">BKM31_00250</name>
</gene>
<dbReference type="AlphaFoldDB" id="A0A1U9ZQC6"/>